<keyword evidence="2" id="KW-1185">Reference proteome</keyword>
<dbReference type="InterPro" id="IPR009796">
    <property type="entry name" value="DUF1366"/>
</dbReference>
<evidence type="ECO:0000313" key="1">
    <source>
        <dbReference type="EMBL" id="EMG26237.1"/>
    </source>
</evidence>
<protein>
    <recommendedName>
        <fullName evidence="3">DUF1366 domain-containing protein</fullName>
    </recommendedName>
</protein>
<evidence type="ECO:0000313" key="2">
    <source>
        <dbReference type="Proteomes" id="UP000011769"/>
    </source>
</evidence>
<accession>A0ABP2T0R2</accession>
<reference evidence="1 2" key="1">
    <citation type="journal article" date="2013" name="PLoS ONE">
        <title>Comparative Genomic Characterization of Three Streptococcus parauberis Strains in Fish Pathogen, as Assessed by Wide-Genome Analyses.</title>
        <authorList>
            <person name="Nho S.W."/>
            <person name="Hikima J."/>
            <person name="Park S.B."/>
            <person name="Jang H.B."/>
            <person name="Cha I.S."/>
            <person name="Yasuike M."/>
            <person name="Nakamura Y."/>
            <person name="Fujiwara A."/>
            <person name="Sano M."/>
            <person name="Kanai K."/>
            <person name="Kondo H."/>
            <person name="Hirono I."/>
            <person name="Takeyama H."/>
            <person name="Aoki T."/>
            <person name="Jung T.S."/>
        </authorList>
    </citation>
    <scope>NUCLEOTIDE SEQUENCE [LARGE SCALE GENOMIC DNA]</scope>
    <source>
        <strain evidence="1 2">KRS-02083</strain>
    </source>
</reference>
<dbReference type="Proteomes" id="UP000011769">
    <property type="component" value="Unassembled WGS sequence"/>
</dbReference>
<dbReference type="EMBL" id="ALYM01000001">
    <property type="protein sequence ID" value="EMG26237.1"/>
    <property type="molecule type" value="Genomic_DNA"/>
</dbReference>
<comment type="caution">
    <text evidence="1">The sequence shown here is derived from an EMBL/GenBank/DDBJ whole genome shotgun (WGS) entry which is preliminary data.</text>
</comment>
<dbReference type="Pfam" id="PF07104">
    <property type="entry name" value="DUF1366"/>
    <property type="match status" value="1"/>
</dbReference>
<proteinExistence type="predicted"/>
<evidence type="ECO:0008006" key="3">
    <source>
        <dbReference type="Google" id="ProtNLM"/>
    </source>
</evidence>
<organism evidence="1 2">
    <name type="scientific">Streptococcus parauberis KRS-02083</name>
    <dbReference type="NCBI Taxonomy" id="1207545"/>
    <lineage>
        <taxon>Bacteria</taxon>
        <taxon>Bacillati</taxon>
        <taxon>Bacillota</taxon>
        <taxon>Bacilli</taxon>
        <taxon>Lactobacillales</taxon>
        <taxon>Streptococcaceae</taxon>
        <taxon>Streptococcus</taxon>
    </lineage>
</organism>
<gene>
    <name evidence="1" type="ORF">SPJ1_0199</name>
</gene>
<name>A0ABP2T0R2_9STRE</name>
<sequence length="107" mass="11862">MTLTARAIYQNNQTIINVKENDVSKNVFFDVAVDGDKTKESEATLVALAIEAFAQQYIPQYATQLTNAKIAEMNQTIEDSKAQQVKMEEMIKLTSGTLNEIIASMSV</sequence>
<dbReference type="RefSeq" id="WP_004234353.1">
    <property type="nucleotide sequence ID" value="NZ_ALYM01000001.1"/>
</dbReference>